<keyword evidence="8" id="KW-1185">Reference proteome</keyword>
<dbReference type="RefSeq" id="WP_014455862.1">
    <property type="nucleotide sequence ID" value="NC_017098.1"/>
</dbReference>
<dbReference type="GO" id="GO:0004252">
    <property type="term" value="F:serine-type endopeptidase activity"/>
    <property type="evidence" value="ECO:0007669"/>
    <property type="project" value="InterPro"/>
</dbReference>
<dbReference type="InterPro" id="IPR022764">
    <property type="entry name" value="Peptidase_S54_rhomboid_dom"/>
</dbReference>
<comment type="subcellular location">
    <subcellularLocation>
        <location evidence="1">Membrane</location>
        <topology evidence="1">Multi-pass membrane protein</topology>
    </subcellularLocation>
</comment>
<dbReference type="Proteomes" id="UP000007383">
    <property type="component" value="Chromosome"/>
</dbReference>
<feature type="transmembrane region" description="Helical" evidence="5">
    <location>
        <begin position="88"/>
        <end position="107"/>
    </location>
</feature>
<feature type="domain" description="Peptidase S54 rhomboid" evidence="6">
    <location>
        <begin position="49"/>
        <end position="179"/>
    </location>
</feature>
<keyword evidence="2 5" id="KW-0812">Transmembrane</keyword>
<feature type="transmembrane region" description="Helical" evidence="5">
    <location>
        <begin position="113"/>
        <end position="131"/>
    </location>
</feature>
<protein>
    <submittedName>
        <fullName evidence="7">Putative membrane protein</fullName>
    </submittedName>
</protein>
<dbReference type="SUPFAM" id="SSF144091">
    <property type="entry name" value="Rhomboid-like"/>
    <property type="match status" value="1"/>
</dbReference>
<dbReference type="OrthoDB" id="5419261at2"/>
<organism evidence="7 8">
    <name type="scientific">Spirochaeta africana (strain ATCC 700263 / DSM 8902 / Z-7692)</name>
    <dbReference type="NCBI Taxonomy" id="889378"/>
    <lineage>
        <taxon>Bacteria</taxon>
        <taxon>Pseudomonadati</taxon>
        <taxon>Spirochaetota</taxon>
        <taxon>Spirochaetia</taxon>
        <taxon>Spirochaetales</taxon>
        <taxon>Spirochaetaceae</taxon>
        <taxon>Spirochaeta</taxon>
    </lineage>
</organism>
<dbReference type="InterPro" id="IPR035952">
    <property type="entry name" value="Rhomboid-like_sf"/>
</dbReference>
<evidence type="ECO:0000313" key="8">
    <source>
        <dbReference type="Proteomes" id="UP000007383"/>
    </source>
</evidence>
<keyword evidence="4 5" id="KW-0472">Membrane</keyword>
<dbReference type="PANTHER" id="PTHR43066">
    <property type="entry name" value="RHOMBOID-RELATED PROTEIN"/>
    <property type="match status" value="1"/>
</dbReference>
<reference evidence="8" key="1">
    <citation type="journal article" date="2013" name="Stand. Genomic Sci.">
        <title>Complete genome sequence of the halophilic bacterium Spirochaeta africana type strain (Z-7692(T)) from the alkaline Lake Magadi in the East African Rift.</title>
        <authorList>
            <person name="Liolos K."/>
            <person name="Abt B."/>
            <person name="Scheuner C."/>
            <person name="Teshima H."/>
            <person name="Held B."/>
            <person name="Lapidus A."/>
            <person name="Nolan M."/>
            <person name="Lucas S."/>
            <person name="Deshpande S."/>
            <person name="Cheng J.F."/>
            <person name="Tapia R."/>
            <person name="Goodwin L.A."/>
            <person name="Pitluck S."/>
            <person name="Pagani I."/>
            <person name="Ivanova N."/>
            <person name="Mavromatis K."/>
            <person name="Mikhailova N."/>
            <person name="Huntemann M."/>
            <person name="Pati A."/>
            <person name="Chen A."/>
            <person name="Palaniappan K."/>
            <person name="Land M."/>
            <person name="Rohde M."/>
            <person name="Tindall B.J."/>
            <person name="Detter J.C."/>
            <person name="Goker M."/>
            <person name="Bristow J."/>
            <person name="Eisen J.A."/>
            <person name="Markowitz V."/>
            <person name="Hugenholtz P."/>
            <person name="Woyke T."/>
            <person name="Klenk H.P."/>
            <person name="Kyrpides N.C."/>
        </authorList>
    </citation>
    <scope>NUCLEOTIDE SEQUENCE</scope>
    <source>
        <strain evidence="8">ATCC 700263 / DSM 8902 / Z-7692</strain>
    </source>
</reference>
<dbReference type="Pfam" id="PF01694">
    <property type="entry name" value="Rhomboid"/>
    <property type="match status" value="1"/>
</dbReference>
<evidence type="ECO:0000256" key="5">
    <source>
        <dbReference type="SAM" id="Phobius"/>
    </source>
</evidence>
<feature type="transmembrane region" description="Helical" evidence="5">
    <location>
        <begin position="12"/>
        <end position="33"/>
    </location>
</feature>
<accession>H9UK36</accession>
<name>H9UK36_SPIAZ</name>
<dbReference type="Gene3D" id="1.20.1540.10">
    <property type="entry name" value="Rhomboid-like"/>
    <property type="match status" value="1"/>
</dbReference>
<evidence type="ECO:0000313" key="7">
    <source>
        <dbReference type="EMBL" id="AFG37879.1"/>
    </source>
</evidence>
<evidence type="ECO:0000256" key="2">
    <source>
        <dbReference type="ARBA" id="ARBA00022692"/>
    </source>
</evidence>
<evidence type="ECO:0000256" key="4">
    <source>
        <dbReference type="ARBA" id="ARBA00023136"/>
    </source>
</evidence>
<feature type="transmembrane region" description="Helical" evidence="5">
    <location>
        <begin position="138"/>
        <end position="155"/>
    </location>
</feature>
<dbReference type="AlphaFoldDB" id="H9UK36"/>
<dbReference type="GO" id="GO:0016020">
    <property type="term" value="C:membrane"/>
    <property type="evidence" value="ECO:0007669"/>
    <property type="project" value="UniProtKB-SubCell"/>
</dbReference>
<dbReference type="STRING" id="889378.Spiaf_1822"/>
<evidence type="ECO:0000259" key="6">
    <source>
        <dbReference type="Pfam" id="PF01694"/>
    </source>
</evidence>
<sequence length="185" mass="19968">MKIRYNAPVTLTFSLTAAAVLLLNYTLLPGITWNLFTVHASMSATNPADYLRLFTHVIGHSSWSHLLGNLALLLLIGPILEEKYGGTALGIMIGLTAVITGGVNVLFMPTALLGASGVVFMMILLVSFTNIRSGEIPLTFILVLVLYLAREFYGIFQDDNISRLAHILGGLCGSLFGFLSPAPRE</sequence>
<gene>
    <name evidence="7" type="ordered locus">Spiaf_1822</name>
</gene>
<proteinExistence type="predicted"/>
<dbReference type="eggNOG" id="COG0705">
    <property type="taxonomic scope" value="Bacteria"/>
</dbReference>
<dbReference type="HOGENOM" id="CLU_095713_0_0_12"/>
<keyword evidence="3 5" id="KW-1133">Transmembrane helix</keyword>
<dbReference type="PATRIC" id="fig|889378.3.peg.1811"/>
<evidence type="ECO:0000256" key="3">
    <source>
        <dbReference type="ARBA" id="ARBA00022989"/>
    </source>
</evidence>
<dbReference type="KEGG" id="sfc:Spiaf_1822"/>
<feature type="transmembrane region" description="Helical" evidence="5">
    <location>
        <begin position="53"/>
        <end position="76"/>
    </location>
</feature>
<feature type="transmembrane region" description="Helical" evidence="5">
    <location>
        <begin position="161"/>
        <end position="179"/>
    </location>
</feature>
<evidence type="ECO:0000256" key="1">
    <source>
        <dbReference type="ARBA" id="ARBA00004141"/>
    </source>
</evidence>
<dbReference type="EMBL" id="CP003282">
    <property type="protein sequence ID" value="AFG37879.1"/>
    <property type="molecule type" value="Genomic_DNA"/>
</dbReference>